<evidence type="ECO:0000313" key="7">
    <source>
        <dbReference type="EMBL" id="ETW80389.1"/>
    </source>
</evidence>
<dbReference type="GeneID" id="20668783"/>
<name>W4K3T0_HETIT</name>
<evidence type="ECO:0000256" key="3">
    <source>
        <dbReference type="ARBA" id="ARBA00022989"/>
    </source>
</evidence>
<gene>
    <name evidence="7" type="ORF">HETIRDRAFT_237593</name>
</gene>
<keyword evidence="4 6" id="KW-0472">Membrane</keyword>
<reference evidence="7 8" key="1">
    <citation type="journal article" date="2012" name="New Phytol.">
        <title>Insight into trade-off between wood decay and parasitism from the genome of a fungal forest pathogen.</title>
        <authorList>
            <person name="Olson A."/>
            <person name="Aerts A."/>
            <person name="Asiegbu F."/>
            <person name="Belbahri L."/>
            <person name="Bouzid O."/>
            <person name="Broberg A."/>
            <person name="Canback B."/>
            <person name="Coutinho P.M."/>
            <person name="Cullen D."/>
            <person name="Dalman K."/>
            <person name="Deflorio G."/>
            <person name="van Diepen L.T."/>
            <person name="Dunand C."/>
            <person name="Duplessis S."/>
            <person name="Durling M."/>
            <person name="Gonthier P."/>
            <person name="Grimwood J."/>
            <person name="Fossdal C.G."/>
            <person name="Hansson D."/>
            <person name="Henrissat B."/>
            <person name="Hietala A."/>
            <person name="Himmelstrand K."/>
            <person name="Hoffmeister D."/>
            <person name="Hogberg N."/>
            <person name="James T.Y."/>
            <person name="Karlsson M."/>
            <person name="Kohler A."/>
            <person name="Kues U."/>
            <person name="Lee Y.H."/>
            <person name="Lin Y.C."/>
            <person name="Lind M."/>
            <person name="Lindquist E."/>
            <person name="Lombard V."/>
            <person name="Lucas S."/>
            <person name="Lunden K."/>
            <person name="Morin E."/>
            <person name="Murat C."/>
            <person name="Park J."/>
            <person name="Raffaello T."/>
            <person name="Rouze P."/>
            <person name="Salamov A."/>
            <person name="Schmutz J."/>
            <person name="Solheim H."/>
            <person name="Stahlberg J."/>
            <person name="Velez H."/>
            <person name="de Vries R.P."/>
            <person name="Wiebenga A."/>
            <person name="Woodward S."/>
            <person name="Yakovlev I."/>
            <person name="Garbelotto M."/>
            <person name="Martin F."/>
            <person name="Grigoriev I.V."/>
            <person name="Stenlid J."/>
        </authorList>
    </citation>
    <scope>NUCLEOTIDE SEQUENCE [LARGE SCALE GENOMIC DNA]</scope>
    <source>
        <strain evidence="7 8">TC 32-1</strain>
    </source>
</reference>
<sequence>DPVPAHHANAVVAFIIGLAIVVLASVLNAAGLNLTKLDHVRTSVIPKSARRRDWLRPLWLLGMLLYILSQLIGSTLALEYMRAEYVAPLGSTSLIFNFLFARFLVGTPVTSNDIYGTIIVIAGVIGIVAFGSINTGLSSETDASHLAYLWARAGWIGYFLVMSLALSLLFVFTTQLDLVLASRSDLSAEPFAGMTTRIPKSTSGGPLRRVMGWIRWVMIAIAEKLEAWTAGKDDKVVAWTLGIGWACCGGGMAGECLVFAKATVQLISGSLSHENPGNQLGHAAPIFTFIFLATTAILQIVCLNRGLKVYDSTLVVPVFYGVYTATGCIFNDSVDAYASWTLFLIFVSILILISGVVLLTYKKPEKAVAQRDAGISLSSVPSRPIPKKHDGKSVADDMDSERAGLSGENGAAVWDVGDVSDEEDE</sequence>
<feature type="transmembrane region" description="Helical" evidence="6">
    <location>
        <begin position="153"/>
        <end position="173"/>
    </location>
</feature>
<dbReference type="RefSeq" id="XP_009547147.1">
    <property type="nucleotide sequence ID" value="XM_009548852.1"/>
</dbReference>
<protein>
    <submittedName>
        <fullName evidence="7">Uncharacterized protein</fullName>
    </submittedName>
</protein>
<accession>W4K3T0</accession>
<feature type="transmembrane region" description="Helical" evidence="6">
    <location>
        <begin position="314"/>
        <end position="334"/>
    </location>
</feature>
<feature type="region of interest" description="Disordered" evidence="5">
    <location>
        <begin position="377"/>
        <end position="425"/>
    </location>
</feature>
<dbReference type="Proteomes" id="UP000030671">
    <property type="component" value="Unassembled WGS sequence"/>
</dbReference>
<dbReference type="OrthoDB" id="165382at2759"/>
<evidence type="ECO:0000256" key="5">
    <source>
        <dbReference type="SAM" id="MobiDB-lite"/>
    </source>
</evidence>
<feature type="non-terminal residue" evidence="7">
    <location>
        <position position="425"/>
    </location>
</feature>
<dbReference type="Gene3D" id="1.10.3730.20">
    <property type="match status" value="1"/>
</dbReference>
<feature type="transmembrane region" description="Helical" evidence="6">
    <location>
        <begin position="236"/>
        <end position="260"/>
    </location>
</feature>
<dbReference type="InterPro" id="IPR037185">
    <property type="entry name" value="EmrE-like"/>
</dbReference>
<evidence type="ECO:0000256" key="4">
    <source>
        <dbReference type="ARBA" id="ARBA00023136"/>
    </source>
</evidence>
<organism evidence="7 8">
    <name type="scientific">Heterobasidion irregulare (strain TC 32-1)</name>
    <dbReference type="NCBI Taxonomy" id="747525"/>
    <lineage>
        <taxon>Eukaryota</taxon>
        <taxon>Fungi</taxon>
        <taxon>Dikarya</taxon>
        <taxon>Basidiomycota</taxon>
        <taxon>Agaricomycotina</taxon>
        <taxon>Agaricomycetes</taxon>
        <taxon>Russulales</taxon>
        <taxon>Bondarzewiaceae</taxon>
        <taxon>Heterobasidion</taxon>
        <taxon>Heterobasidion annosum species complex</taxon>
    </lineage>
</organism>
<evidence type="ECO:0000256" key="1">
    <source>
        <dbReference type="ARBA" id="ARBA00004141"/>
    </source>
</evidence>
<feature type="transmembrane region" description="Helical" evidence="6">
    <location>
        <begin position="114"/>
        <end position="133"/>
    </location>
</feature>
<feature type="transmembrane region" description="Helical" evidence="6">
    <location>
        <begin position="85"/>
        <end position="105"/>
    </location>
</feature>
<dbReference type="EMBL" id="KI925459">
    <property type="protein sequence ID" value="ETW80389.1"/>
    <property type="molecule type" value="Genomic_DNA"/>
</dbReference>
<dbReference type="GO" id="GO:0015095">
    <property type="term" value="F:magnesium ion transmembrane transporter activity"/>
    <property type="evidence" value="ECO:0007669"/>
    <property type="project" value="InterPro"/>
</dbReference>
<dbReference type="eggNOG" id="ENOG502QU4F">
    <property type="taxonomic scope" value="Eukaryota"/>
</dbReference>
<feature type="transmembrane region" description="Helical" evidence="6">
    <location>
        <begin position="12"/>
        <end position="34"/>
    </location>
</feature>
<dbReference type="PANTHER" id="PTHR12570">
    <property type="match status" value="1"/>
</dbReference>
<comment type="subcellular location">
    <subcellularLocation>
        <location evidence="1">Membrane</location>
        <topology evidence="1">Multi-pass membrane protein</topology>
    </subcellularLocation>
</comment>
<evidence type="ECO:0000256" key="2">
    <source>
        <dbReference type="ARBA" id="ARBA00022692"/>
    </source>
</evidence>
<dbReference type="InParanoid" id="W4K3T0"/>
<keyword evidence="8" id="KW-1185">Reference proteome</keyword>
<dbReference type="InterPro" id="IPR008521">
    <property type="entry name" value="Mg_trans_NIPA"/>
</dbReference>
<feature type="transmembrane region" description="Helical" evidence="6">
    <location>
        <begin position="340"/>
        <end position="361"/>
    </location>
</feature>
<feature type="transmembrane region" description="Helical" evidence="6">
    <location>
        <begin position="54"/>
        <end position="73"/>
    </location>
</feature>
<dbReference type="GO" id="GO:0016020">
    <property type="term" value="C:membrane"/>
    <property type="evidence" value="ECO:0007669"/>
    <property type="project" value="UniProtKB-SubCell"/>
</dbReference>
<dbReference type="Pfam" id="PF05653">
    <property type="entry name" value="Mg_trans_NIPA"/>
    <property type="match status" value="2"/>
</dbReference>
<keyword evidence="2 6" id="KW-0812">Transmembrane</keyword>
<keyword evidence="3 6" id="KW-1133">Transmembrane helix</keyword>
<feature type="transmembrane region" description="Helical" evidence="6">
    <location>
        <begin position="280"/>
        <end position="302"/>
    </location>
</feature>
<evidence type="ECO:0000256" key="6">
    <source>
        <dbReference type="SAM" id="Phobius"/>
    </source>
</evidence>
<feature type="non-terminal residue" evidence="7">
    <location>
        <position position="1"/>
    </location>
</feature>
<evidence type="ECO:0000313" key="8">
    <source>
        <dbReference type="Proteomes" id="UP000030671"/>
    </source>
</evidence>
<dbReference type="SUPFAM" id="SSF103481">
    <property type="entry name" value="Multidrug resistance efflux transporter EmrE"/>
    <property type="match status" value="1"/>
</dbReference>
<dbReference type="PANTHER" id="PTHR12570:SF82">
    <property type="entry name" value="NIPA-LIKE PROTEIN 3"/>
    <property type="match status" value="1"/>
</dbReference>
<proteinExistence type="predicted"/>
<dbReference type="KEGG" id="hir:HETIRDRAFT_237593"/>
<dbReference type="HOGENOM" id="CLU_033925_0_0_1"/>
<dbReference type="AlphaFoldDB" id="W4K3T0"/>